<gene>
    <name evidence="1" type="ORF">GCM10007423_02840</name>
</gene>
<sequence length="70" mass="8062">MSQKPSNKHITNPDEKEFAEARQKASDKTLELMVYMFEPNPWLEISSLIQTQVQSTYRIYDLLASGATIK</sequence>
<name>A0ABQ1YDP8_9BACT</name>
<accession>A0ABQ1YDP8</accession>
<proteinExistence type="predicted"/>
<evidence type="ECO:0000313" key="2">
    <source>
        <dbReference type="Proteomes" id="UP000600214"/>
    </source>
</evidence>
<dbReference type="Proteomes" id="UP000600214">
    <property type="component" value="Unassembled WGS sequence"/>
</dbReference>
<dbReference type="RefSeq" id="WP_188927953.1">
    <property type="nucleotide sequence ID" value="NZ_BMIA01000001.1"/>
</dbReference>
<evidence type="ECO:0000313" key="1">
    <source>
        <dbReference type="EMBL" id="GGH21599.1"/>
    </source>
</evidence>
<protein>
    <submittedName>
        <fullName evidence="1">Uncharacterized protein</fullName>
    </submittedName>
</protein>
<keyword evidence="2" id="KW-1185">Reference proteome</keyword>
<comment type="caution">
    <text evidence="1">The sequence shown here is derived from an EMBL/GenBank/DDBJ whole genome shotgun (WGS) entry which is preliminary data.</text>
</comment>
<dbReference type="EMBL" id="BMIA01000001">
    <property type="protein sequence ID" value="GGH21599.1"/>
    <property type="molecule type" value="Genomic_DNA"/>
</dbReference>
<reference evidence="2" key="1">
    <citation type="journal article" date="2019" name="Int. J. Syst. Evol. Microbiol.">
        <title>The Global Catalogue of Microorganisms (GCM) 10K type strain sequencing project: providing services to taxonomists for standard genome sequencing and annotation.</title>
        <authorList>
            <consortium name="The Broad Institute Genomics Platform"/>
            <consortium name="The Broad Institute Genome Sequencing Center for Infectious Disease"/>
            <person name="Wu L."/>
            <person name="Ma J."/>
        </authorList>
    </citation>
    <scope>NUCLEOTIDE SEQUENCE [LARGE SCALE GENOMIC DNA]</scope>
    <source>
        <strain evidence="2">CGMCC 1.15288</strain>
    </source>
</reference>
<organism evidence="1 2">
    <name type="scientific">Dyadobacter endophyticus</name>
    <dbReference type="NCBI Taxonomy" id="1749036"/>
    <lineage>
        <taxon>Bacteria</taxon>
        <taxon>Pseudomonadati</taxon>
        <taxon>Bacteroidota</taxon>
        <taxon>Cytophagia</taxon>
        <taxon>Cytophagales</taxon>
        <taxon>Spirosomataceae</taxon>
        <taxon>Dyadobacter</taxon>
    </lineage>
</organism>